<proteinExistence type="predicted"/>
<gene>
    <name evidence="1" type="ORF">N8T08_009634</name>
</gene>
<comment type="caution">
    <text evidence="1">The sequence shown here is derived from an EMBL/GenBank/DDBJ whole genome shotgun (WGS) entry which is preliminary data.</text>
</comment>
<accession>A0ACC3AUM5</accession>
<name>A0ACC3AUM5_9EURO</name>
<evidence type="ECO:0000313" key="1">
    <source>
        <dbReference type="EMBL" id="KAK1141061.1"/>
    </source>
</evidence>
<organism evidence="1 2">
    <name type="scientific">Aspergillus melleus</name>
    <dbReference type="NCBI Taxonomy" id="138277"/>
    <lineage>
        <taxon>Eukaryota</taxon>
        <taxon>Fungi</taxon>
        <taxon>Dikarya</taxon>
        <taxon>Ascomycota</taxon>
        <taxon>Pezizomycotina</taxon>
        <taxon>Eurotiomycetes</taxon>
        <taxon>Eurotiomycetidae</taxon>
        <taxon>Eurotiales</taxon>
        <taxon>Aspergillaceae</taxon>
        <taxon>Aspergillus</taxon>
        <taxon>Aspergillus subgen. Circumdati</taxon>
    </lineage>
</organism>
<sequence>MNTLDSWLYHTPHEAQTRTKPMRVMALGFSRSGTESLSRALRILGYDHVFHGFEMWSHTPTLWRPWTLLGRRKWGTTSPVAGSSGLGRADFDALFGHCEAITDQPGALFAPELIQAYPEAQVILNRRDVDDWYRSFNAVITPLTTGTLWHVLPWFQADLYWQKRYLAEGLIPFFRGSWTRHGKWVYEEHNAVVRGLVPQEQLLDWTVDDGWEPLCRFLGKGIPDEEFPSGNTPAYMMQNYQGNVMQTIQAAWRNLGLTVIGVAGSNESCGIGSKEERSGT</sequence>
<keyword evidence="2" id="KW-1185">Reference proteome</keyword>
<protein>
    <submittedName>
        <fullName evidence="1">Uncharacterized protein</fullName>
    </submittedName>
</protein>
<reference evidence="1 2" key="1">
    <citation type="journal article" date="2023" name="ACS Omega">
        <title>Identification of the Neoaspergillic Acid Biosynthesis Gene Cluster by Establishing an In Vitro CRISPR-Ribonucleoprotein Genetic System in Aspergillus melleus.</title>
        <authorList>
            <person name="Yuan B."/>
            <person name="Grau M.F."/>
            <person name="Murata R.M."/>
            <person name="Torok T."/>
            <person name="Venkateswaran K."/>
            <person name="Stajich J.E."/>
            <person name="Wang C.C.C."/>
        </authorList>
    </citation>
    <scope>NUCLEOTIDE SEQUENCE [LARGE SCALE GENOMIC DNA]</scope>
    <source>
        <strain evidence="1 2">IMV 1140</strain>
    </source>
</reference>
<dbReference type="Proteomes" id="UP001177260">
    <property type="component" value="Unassembled WGS sequence"/>
</dbReference>
<evidence type="ECO:0000313" key="2">
    <source>
        <dbReference type="Proteomes" id="UP001177260"/>
    </source>
</evidence>
<dbReference type="EMBL" id="JAOPJF010000070">
    <property type="protein sequence ID" value="KAK1141061.1"/>
    <property type="molecule type" value="Genomic_DNA"/>
</dbReference>